<evidence type="ECO:0000313" key="1">
    <source>
        <dbReference type="EMBL" id="MFD0981998.1"/>
    </source>
</evidence>
<feature type="non-terminal residue" evidence="1">
    <location>
        <position position="1"/>
    </location>
</feature>
<accession>A0ABW3IUZ6</accession>
<keyword evidence="2" id="KW-1185">Reference proteome</keyword>
<organism evidence="1 2">
    <name type="scientific">Tropicimonas aquimaris</name>
    <dbReference type="NCBI Taxonomy" id="914152"/>
    <lineage>
        <taxon>Bacteria</taxon>
        <taxon>Pseudomonadati</taxon>
        <taxon>Pseudomonadota</taxon>
        <taxon>Alphaproteobacteria</taxon>
        <taxon>Rhodobacterales</taxon>
        <taxon>Roseobacteraceae</taxon>
        <taxon>Tropicimonas</taxon>
    </lineage>
</organism>
<proteinExistence type="predicted"/>
<dbReference type="EMBL" id="JBHTJT010000049">
    <property type="protein sequence ID" value="MFD0981998.1"/>
    <property type="molecule type" value="Genomic_DNA"/>
</dbReference>
<gene>
    <name evidence="1" type="ORF">ACFQ2S_20385</name>
</gene>
<evidence type="ECO:0000313" key="2">
    <source>
        <dbReference type="Proteomes" id="UP001597108"/>
    </source>
</evidence>
<sequence length="73" mass="8141">FDLAQQLQDVFVRITLPSHLLSPFLGQISGPVLGGKDTSVFKHFNSERSLYSRANFKKNPAAALAEWRQLLAV</sequence>
<protein>
    <submittedName>
        <fullName evidence="1">Uncharacterized protein</fullName>
    </submittedName>
</protein>
<name>A0ABW3IUZ6_9RHOB</name>
<comment type="caution">
    <text evidence="1">The sequence shown here is derived from an EMBL/GenBank/DDBJ whole genome shotgun (WGS) entry which is preliminary data.</text>
</comment>
<reference evidence="2" key="1">
    <citation type="journal article" date="2019" name="Int. J. Syst. Evol. Microbiol.">
        <title>The Global Catalogue of Microorganisms (GCM) 10K type strain sequencing project: providing services to taxonomists for standard genome sequencing and annotation.</title>
        <authorList>
            <consortium name="The Broad Institute Genomics Platform"/>
            <consortium name="The Broad Institute Genome Sequencing Center for Infectious Disease"/>
            <person name="Wu L."/>
            <person name="Ma J."/>
        </authorList>
    </citation>
    <scope>NUCLEOTIDE SEQUENCE [LARGE SCALE GENOMIC DNA]</scope>
    <source>
        <strain evidence="2">CCUG 60524</strain>
    </source>
</reference>
<dbReference type="Proteomes" id="UP001597108">
    <property type="component" value="Unassembled WGS sequence"/>
</dbReference>